<dbReference type="PANTHER" id="PTHR12592">
    <property type="entry name" value="ATP-DEPENDENT (S)-NAD(P)H-HYDRATE DEHYDRATASE FAMILY MEMBER"/>
    <property type="match status" value="1"/>
</dbReference>
<evidence type="ECO:0000259" key="21">
    <source>
        <dbReference type="PROSITE" id="PS51385"/>
    </source>
</evidence>
<comment type="function">
    <text evidence="14 19">Bifunctional enzyme that catalyzes the epimerization of the S- and R-forms of NAD(P)HX and the dehydration of the S-form of NAD(P)HX at the expense of ADP, which is converted to AMP. This allows the repair of both epimers of NAD(P)HX, a damaged form of NAD(P)H that is a result of enzymatic or heat-dependent hydration.</text>
</comment>
<keyword evidence="11 18" id="KW-0413">Isomerase</keyword>
<dbReference type="CDD" id="cd01171">
    <property type="entry name" value="YXKO-related"/>
    <property type="match status" value="1"/>
</dbReference>
<comment type="similarity">
    <text evidence="3 19">In the N-terminal section; belongs to the NnrE/AIBP family.</text>
</comment>
<name>F1YTW9_9PROT</name>
<evidence type="ECO:0000256" key="1">
    <source>
        <dbReference type="ARBA" id="ARBA00000013"/>
    </source>
</evidence>
<feature type="binding site" evidence="17">
    <location>
        <position position="422"/>
    </location>
    <ligand>
        <name>(6S)-NADPHX</name>
        <dbReference type="ChEBI" id="CHEBI:64076"/>
    </ligand>
</feature>
<reference evidence="22 23" key="1">
    <citation type="journal article" date="2011" name="Science">
        <title>Drosophila microbiome modulates host developmental and metabolic homeostasis via insulin signaling.</title>
        <authorList>
            <person name="Shin S.C."/>
            <person name="Kim S.H."/>
            <person name="You H."/>
            <person name="Kim B."/>
            <person name="Kim A.C."/>
            <person name="Lee K.A."/>
            <person name="Yoon J.H."/>
            <person name="Ryu J.H."/>
            <person name="Lee W.J."/>
        </authorList>
    </citation>
    <scope>NUCLEOTIDE SEQUENCE [LARGE SCALE GENOMIC DNA]</scope>
    <source>
        <strain evidence="22 23">DM001</strain>
    </source>
</reference>
<dbReference type="NCBIfam" id="TIGR00197">
    <property type="entry name" value="yjeF_nterm"/>
    <property type="match status" value="1"/>
</dbReference>
<dbReference type="InterPro" id="IPR029056">
    <property type="entry name" value="Ribokinase-like"/>
</dbReference>
<comment type="catalytic activity">
    <reaction evidence="16 17 19">
        <text>(6S)-NADPHX + ADP = AMP + phosphate + NADPH + H(+)</text>
        <dbReference type="Rhea" id="RHEA:32235"/>
        <dbReference type="ChEBI" id="CHEBI:15378"/>
        <dbReference type="ChEBI" id="CHEBI:43474"/>
        <dbReference type="ChEBI" id="CHEBI:57783"/>
        <dbReference type="ChEBI" id="CHEBI:64076"/>
        <dbReference type="ChEBI" id="CHEBI:456215"/>
        <dbReference type="ChEBI" id="CHEBI:456216"/>
        <dbReference type="EC" id="4.2.1.136"/>
    </reaction>
</comment>
<dbReference type="SUPFAM" id="SSF64153">
    <property type="entry name" value="YjeF N-terminal domain-like"/>
    <property type="match status" value="1"/>
</dbReference>
<comment type="function">
    <text evidence="18">Catalyzes the epimerization of the S- and R-forms of NAD(P)HX, a damaged form of NAD(P)H that is a result of enzymatic or heat-dependent hydration. This is a prerequisite for the S-specific NAD(P)H-hydrate dehydratase to allow the repair of both epimers of NAD(P)HX.</text>
</comment>
<dbReference type="PROSITE" id="PS01050">
    <property type="entry name" value="YJEF_C_2"/>
    <property type="match status" value="1"/>
</dbReference>
<accession>F1YTW9</accession>
<evidence type="ECO:0000259" key="20">
    <source>
        <dbReference type="PROSITE" id="PS51383"/>
    </source>
</evidence>
<feature type="binding site" evidence="17">
    <location>
        <position position="359"/>
    </location>
    <ligand>
        <name>(6S)-NADPHX</name>
        <dbReference type="ChEBI" id="CHEBI:64076"/>
    </ligand>
</feature>
<comment type="cofactor">
    <cofactor evidence="18 19">
        <name>K(+)</name>
        <dbReference type="ChEBI" id="CHEBI:29103"/>
    </cofactor>
    <text evidence="18 19">Binds 1 potassium ion per subunit.</text>
</comment>
<evidence type="ECO:0000313" key="22">
    <source>
        <dbReference type="EMBL" id="EGE47834.1"/>
    </source>
</evidence>
<dbReference type="SUPFAM" id="SSF53613">
    <property type="entry name" value="Ribokinase-like"/>
    <property type="match status" value="1"/>
</dbReference>
<sequence length="492" mass="50797">MWRLGMAAIYPSLLSVYSPDEMGRIDHISAQTVPVSVLMENAGRAVARAIFRYEKPARVLVLCGPGNNGGDGYVVARHLHDAGWPVAVAEMVAPKLGGAAAEASARFRGVRVPFSAQESARADLVVDAIFGAGLSRDVTGLPVEVLQAARRIVAVDMPSGVDGATGLVRGYAPQAAMTVTFCRFKPGHLLYPGREYLGRLILADIGIPEAALDQVPPTTWRNEPGLWHLPIPGPESHKYTRGVVSICAGESMPGATRLCAGGARAAGAGLVRVAAGAGAAAYKLGAPGLIVDAAPLPTLLQDKRRRVWVCGPGLTEAEVQATLPVLLAAEKSVLADAGALSASAGDSEKLKGVAVITPHVGEFTRVFGPVGSNPPEHIRQAAQQIGAVVVLKGASTMIAAPDGRLAINDHATPALGTAGSGDTLSGVISALLAAGMPAWEAACAGVWLHGEAGRQAGPWPVAEDLDLHLGAAREKAAHMQKQRVNSHIGILP</sequence>
<organism evidence="22 23">
    <name type="scientific">Acetobacter pomorum DM001</name>
    <dbReference type="NCBI Taxonomy" id="945681"/>
    <lineage>
        <taxon>Bacteria</taxon>
        <taxon>Pseudomonadati</taxon>
        <taxon>Pseudomonadota</taxon>
        <taxon>Alphaproteobacteria</taxon>
        <taxon>Acetobacterales</taxon>
        <taxon>Acetobacteraceae</taxon>
        <taxon>Acetobacter</taxon>
    </lineage>
</organism>
<dbReference type="NCBIfam" id="TIGR00196">
    <property type="entry name" value="yjeF_cterm"/>
    <property type="match status" value="1"/>
</dbReference>
<feature type="binding site" evidence="17">
    <location>
        <position position="421"/>
    </location>
    <ligand>
        <name>AMP</name>
        <dbReference type="ChEBI" id="CHEBI:456215"/>
    </ligand>
</feature>
<dbReference type="GO" id="GO:0046496">
    <property type="term" value="P:nicotinamide nucleotide metabolic process"/>
    <property type="evidence" value="ECO:0007669"/>
    <property type="project" value="UniProtKB-UniRule"/>
</dbReference>
<keyword evidence="13" id="KW-0511">Multifunctional enzyme</keyword>
<dbReference type="AlphaFoldDB" id="F1YTW9"/>
<dbReference type="Gene3D" id="3.40.50.10260">
    <property type="entry name" value="YjeF N-terminal domain"/>
    <property type="match status" value="1"/>
</dbReference>
<dbReference type="EC" id="4.2.1.136" evidence="19"/>
<dbReference type="InterPro" id="IPR036652">
    <property type="entry name" value="YjeF_N_dom_sf"/>
</dbReference>
<dbReference type="EC" id="5.1.99.6" evidence="19"/>
<comment type="catalytic activity">
    <reaction evidence="15 17 19">
        <text>(6S)-NADHX + ADP = AMP + phosphate + NADH + H(+)</text>
        <dbReference type="Rhea" id="RHEA:32223"/>
        <dbReference type="ChEBI" id="CHEBI:15378"/>
        <dbReference type="ChEBI" id="CHEBI:43474"/>
        <dbReference type="ChEBI" id="CHEBI:57945"/>
        <dbReference type="ChEBI" id="CHEBI:64074"/>
        <dbReference type="ChEBI" id="CHEBI:456215"/>
        <dbReference type="ChEBI" id="CHEBI:456216"/>
        <dbReference type="EC" id="4.2.1.136"/>
    </reaction>
</comment>
<comment type="caution">
    <text evidence="18">Lacks conserved residue(s) required for the propagation of feature annotation.</text>
</comment>
<keyword evidence="12 17" id="KW-0456">Lyase</keyword>
<evidence type="ECO:0000256" key="18">
    <source>
        <dbReference type="HAMAP-Rule" id="MF_01966"/>
    </source>
</evidence>
<dbReference type="Proteomes" id="UP000018454">
    <property type="component" value="Unassembled WGS sequence"/>
</dbReference>
<keyword evidence="5 18" id="KW-0479">Metal-binding</keyword>
<dbReference type="GO" id="GO:0005524">
    <property type="term" value="F:ATP binding"/>
    <property type="evidence" value="ECO:0007669"/>
    <property type="project" value="UniProtKB-UniRule"/>
</dbReference>
<feature type="binding site" evidence="18">
    <location>
        <begin position="67"/>
        <end position="71"/>
    </location>
    <ligand>
        <name>(6S)-NADPHX</name>
        <dbReference type="ChEBI" id="CHEBI:64076"/>
    </ligand>
</feature>
<dbReference type="HAMAP" id="MF_01965">
    <property type="entry name" value="NADHX_dehydratase"/>
    <property type="match status" value="1"/>
</dbReference>
<dbReference type="GO" id="GO:0052856">
    <property type="term" value="F:NAD(P)HX epimerase activity"/>
    <property type="evidence" value="ECO:0007669"/>
    <property type="project" value="UniProtKB-UniRule"/>
</dbReference>
<evidence type="ECO:0000256" key="4">
    <source>
        <dbReference type="ARBA" id="ARBA00009524"/>
    </source>
</evidence>
<feature type="binding site" evidence="18">
    <location>
        <position position="156"/>
    </location>
    <ligand>
        <name>(6S)-NADPHX</name>
        <dbReference type="ChEBI" id="CHEBI:64076"/>
    </ligand>
</feature>
<evidence type="ECO:0000256" key="6">
    <source>
        <dbReference type="ARBA" id="ARBA00022741"/>
    </source>
</evidence>
<feature type="binding site" evidence="17">
    <location>
        <position position="255"/>
    </location>
    <ligand>
        <name>(6S)-NADPHX</name>
        <dbReference type="ChEBI" id="CHEBI:64076"/>
    </ligand>
</feature>
<evidence type="ECO:0000256" key="13">
    <source>
        <dbReference type="ARBA" id="ARBA00023268"/>
    </source>
</evidence>
<comment type="similarity">
    <text evidence="18">Belongs to the NnrE/AIBP family.</text>
</comment>
<comment type="catalytic activity">
    <reaction evidence="1 18 19">
        <text>(6R)-NADHX = (6S)-NADHX</text>
        <dbReference type="Rhea" id="RHEA:32215"/>
        <dbReference type="ChEBI" id="CHEBI:64074"/>
        <dbReference type="ChEBI" id="CHEBI:64075"/>
        <dbReference type="EC" id="5.1.99.6"/>
    </reaction>
</comment>
<dbReference type="EMBL" id="AEUP01000026">
    <property type="protein sequence ID" value="EGE47834.1"/>
    <property type="molecule type" value="Genomic_DNA"/>
</dbReference>
<comment type="similarity">
    <text evidence="17">Belongs to the NnrD/CARKD family.</text>
</comment>
<evidence type="ECO:0000256" key="7">
    <source>
        <dbReference type="ARBA" id="ARBA00022840"/>
    </source>
</evidence>
<dbReference type="Pfam" id="PF03853">
    <property type="entry name" value="YjeF_N"/>
    <property type="match status" value="1"/>
</dbReference>
<feature type="binding site" evidence="17">
    <location>
        <begin position="392"/>
        <end position="396"/>
    </location>
    <ligand>
        <name>AMP</name>
        <dbReference type="ChEBI" id="CHEBI:456215"/>
    </ligand>
</feature>
<dbReference type="HAMAP" id="MF_01966">
    <property type="entry name" value="NADHX_epimerase"/>
    <property type="match status" value="1"/>
</dbReference>
<proteinExistence type="inferred from homology"/>
<protein>
    <recommendedName>
        <fullName evidence="19">Bifunctional NAD(P)H-hydrate repair enzyme</fullName>
    </recommendedName>
    <alternativeName>
        <fullName evidence="19">Nicotinamide nucleotide repair protein</fullName>
    </alternativeName>
    <domain>
        <recommendedName>
            <fullName evidence="19">ADP-dependent (S)-NAD(P)H-hydrate dehydratase</fullName>
            <ecNumber evidence="19">4.2.1.136</ecNumber>
        </recommendedName>
        <alternativeName>
            <fullName evidence="19">ADP-dependent NAD(P)HX dehydratase</fullName>
        </alternativeName>
    </domain>
    <domain>
        <recommendedName>
            <fullName evidence="19">NAD(P)H-hydrate epimerase</fullName>
            <ecNumber evidence="19">5.1.99.6</ecNumber>
        </recommendedName>
    </domain>
</protein>
<feature type="binding site" evidence="18">
    <location>
        <position position="68"/>
    </location>
    <ligand>
        <name>K(+)</name>
        <dbReference type="ChEBI" id="CHEBI:29103"/>
    </ligand>
</feature>
<feature type="binding site" evidence="18">
    <location>
        <position position="159"/>
    </location>
    <ligand>
        <name>K(+)</name>
        <dbReference type="ChEBI" id="CHEBI:29103"/>
    </ligand>
</feature>
<dbReference type="PIRSF" id="PIRSF017184">
    <property type="entry name" value="Nnr"/>
    <property type="match status" value="1"/>
</dbReference>
<comment type="similarity">
    <text evidence="4 19">In the C-terminal section; belongs to the NnrD/CARKD family.</text>
</comment>
<dbReference type="Gene3D" id="3.40.1190.20">
    <property type="match status" value="1"/>
</dbReference>
<evidence type="ECO:0000256" key="19">
    <source>
        <dbReference type="PIRNR" id="PIRNR017184"/>
    </source>
</evidence>
<evidence type="ECO:0000256" key="17">
    <source>
        <dbReference type="HAMAP-Rule" id="MF_01965"/>
    </source>
</evidence>
<keyword evidence="10 17" id="KW-0520">NAD</keyword>
<evidence type="ECO:0000256" key="2">
    <source>
        <dbReference type="ARBA" id="ARBA00000909"/>
    </source>
</evidence>
<feature type="domain" description="YjeF C-terminal" evidence="20">
    <location>
        <begin position="221"/>
        <end position="492"/>
    </location>
</feature>
<comment type="subunit">
    <text evidence="17">Homotetramer.</text>
</comment>
<dbReference type="InterPro" id="IPR004443">
    <property type="entry name" value="YjeF_N_dom"/>
</dbReference>
<dbReference type="PROSITE" id="PS51383">
    <property type="entry name" value="YJEF_C_3"/>
    <property type="match status" value="1"/>
</dbReference>
<evidence type="ECO:0000313" key="23">
    <source>
        <dbReference type="Proteomes" id="UP000018454"/>
    </source>
</evidence>
<feature type="domain" description="YjeF N-terminal" evidence="21">
    <location>
        <begin position="22"/>
        <end position="213"/>
    </location>
</feature>
<evidence type="ECO:0000256" key="15">
    <source>
        <dbReference type="ARBA" id="ARBA00048238"/>
    </source>
</evidence>
<dbReference type="GO" id="GO:0046872">
    <property type="term" value="F:metal ion binding"/>
    <property type="evidence" value="ECO:0007669"/>
    <property type="project" value="UniProtKB-UniRule"/>
</dbReference>
<keyword evidence="6 17" id="KW-0547">Nucleotide-binding</keyword>
<evidence type="ECO:0000256" key="11">
    <source>
        <dbReference type="ARBA" id="ARBA00023235"/>
    </source>
</evidence>
<evidence type="ECO:0000256" key="16">
    <source>
        <dbReference type="ARBA" id="ARBA00049209"/>
    </source>
</evidence>
<evidence type="ECO:0000256" key="10">
    <source>
        <dbReference type="ARBA" id="ARBA00023027"/>
    </source>
</evidence>
<dbReference type="InterPro" id="IPR000631">
    <property type="entry name" value="CARKD"/>
</dbReference>
<comment type="function">
    <text evidence="17">Catalyzes the dehydration of the S-form of NAD(P)HX at the expense of ADP, which is converted to AMP. Together with NAD(P)HX epimerase, which catalyzes the epimerization of the S- and R-forms, the enzyme allows the repair of both epimers of NAD(P)HX, a damaged form of NAD(P)H that is a result of enzymatic or heat-dependent hydration.</text>
</comment>
<comment type="catalytic activity">
    <reaction evidence="2 18 19">
        <text>(6R)-NADPHX = (6S)-NADPHX</text>
        <dbReference type="Rhea" id="RHEA:32227"/>
        <dbReference type="ChEBI" id="CHEBI:64076"/>
        <dbReference type="ChEBI" id="CHEBI:64077"/>
        <dbReference type="EC" id="5.1.99.6"/>
    </reaction>
</comment>
<feature type="binding site" evidence="17">
    <location>
        <position position="313"/>
    </location>
    <ligand>
        <name>(6S)-NADPHX</name>
        <dbReference type="ChEBI" id="CHEBI:64076"/>
    </ligand>
</feature>
<comment type="cofactor">
    <cofactor evidence="17">
        <name>Mg(2+)</name>
        <dbReference type="ChEBI" id="CHEBI:18420"/>
    </cofactor>
</comment>
<feature type="binding site" evidence="18">
    <location>
        <position position="127"/>
    </location>
    <ligand>
        <name>K(+)</name>
        <dbReference type="ChEBI" id="CHEBI:29103"/>
    </ligand>
</feature>
<evidence type="ECO:0000256" key="5">
    <source>
        <dbReference type="ARBA" id="ARBA00022723"/>
    </source>
</evidence>
<evidence type="ECO:0000256" key="14">
    <source>
        <dbReference type="ARBA" id="ARBA00025153"/>
    </source>
</evidence>
<dbReference type="Pfam" id="PF01256">
    <property type="entry name" value="Carb_kinase"/>
    <property type="match status" value="1"/>
</dbReference>
<keyword evidence="8 17" id="KW-0521">NADP</keyword>
<gene>
    <name evidence="22" type="primary">yjeF</name>
    <name evidence="17" type="synonym">nnrD</name>
    <name evidence="18" type="synonym">nnrE</name>
    <name evidence="22" type="ORF">APO_1469</name>
</gene>
<dbReference type="GO" id="GO:0110051">
    <property type="term" value="P:metabolite repair"/>
    <property type="evidence" value="ECO:0007669"/>
    <property type="project" value="TreeGrafter"/>
</dbReference>
<dbReference type="InterPro" id="IPR017953">
    <property type="entry name" value="Carbohydrate_kinase_pred_CS"/>
</dbReference>
<evidence type="ECO:0000256" key="9">
    <source>
        <dbReference type="ARBA" id="ARBA00022958"/>
    </source>
</evidence>
<keyword evidence="9 18" id="KW-0630">Potassium</keyword>
<dbReference type="PANTHER" id="PTHR12592:SF0">
    <property type="entry name" value="ATP-DEPENDENT (S)-NAD(P)H-HYDRATE DEHYDRATASE"/>
    <property type="match status" value="1"/>
</dbReference>
<evidence type="ECO:0000256" key="8">
    <source>
        <dbReference type="ARBA" id="ARBA00022857"/>
    </source>
</evidence>
<comment type="caution">
    <text evidence="22">The sequence shown here is derived from an EMBL/GenBank/DDBJ whole genome shotgun (WGS) entry which is preliminary data.</text>
</comment>
<dbReference type="PROSITE" id="PS51385">
    <property type="entry name" value="YJEF_N"/>
    <property type="match status" value="1"/>
</dbReference>
<dbReference type="GO" id="GO:0052855">
    <property type="term" value="F:ADP-dependent NAD(P)H-hydrate dehydratase activity"/>
    <property type="evidence" value="ECO:0007669"/>
    <property type="project" value="UniProtKB-UniRule"/>
</dbReference>
<evidence type="ECO:0000256" key="12">
    <source>
        <dbReference type="ARBA" id="ARBA00023239"/>
    </source>
</evidence>
<evidence type="ECO:0000256" key="3">
    <source>
        <dbReference type="ARBA" id="ARBA00006001"/>
    </source>
</evidence>
<feature type="binding site" evidence="18">
    <location>
        <begin position="131"/>
        <end position="137"/>
    </location>
    <ligand>
        <name>(6S)-NADPHX</name>
        <dbReference type="ChEBI" id="CHEBI:64076"/>
    </ligand>
</feature>
<keyword evidence="7 17" id="KW-0067">ATP-binding</keyword>
<dbReference type="InterPro" id="IPR030677">
    <property type="entry name" value="Nnr"/>
</dbReference>